<gene>
    <name evidence="5" type="primary">Aste57867_23950</name>
    <name evidence="4" type="ORF">As57867_023877</name>
    <name evidence="5" type="ORF">ASTE57867_23950</name>
</gene>
<dbReference type="Gene3D" id="1.25.40.20">
    <property type="entry name" value="Ankyrin repeat-containing domain"/>
    <property type="match status" value="1"/>
</dbReference>
<dbReference type="EMBL" id="VJMH01007328">
    <property type="protein sequence ID" value="KAF0684029.1"/>
    <property type="molecule type" value="Genomic_DNA"/>
</dbReference>
<dbReference type="PROSITE" id="PS50297">
    <property type="entry name" value="ANK_REP_REGION"/>
    <property type="match status" value="1"/>
</dbReference>
<dbReference type="Pfam" id="PF12796">
    <property type="entry name" value="Ank_2"/>
    <property type="match status" value="1"/>
</dbReference>
<reference evidence="5 6" key="1">
    <citation type="submission" date="2019-03" db="EMBL/GenBank/DDBJ databases">
        <authorList>
            <person name="Gaulin E."/>
            <person name="Dumas B."/>
        </authorList>
    </citation>
    <scope>NUCLEOTIDE SEQUENCE [LARGE SCALE GENOMIC DNA]</scope>
    <source>
        <strain evidence="5">CBS 568.67</strain>
    </source>
</reference>
<dbReference type="InterPro" id="IPR050964">
    <property type="entry name" value="Striated_Muscle_Regulatory"/>
</dbReference>
<proteinExistence type="predicted"/>
<dbReference type="PROSITE" id="PS50853">
    <property type="entry name" value="FN3"/>
    <property type="match status" value="3"/>
</dbReference>
<evidence type="ECO:0000313" key="5">
    <source>
        <dbReference type="EMBL" id="VFU00593.1"/>
    </source>
</evidence>
<name>A0A485LQX9_9STRA</name>
<protein>
    <submittedName>
        <fullName evidence="5">Aste57867_23950 protein</fullName>
    </submittedName>
</protein>
<dbReference type="SUPFAM" id="SSF49265">
    <property type="entry name" value="Fibronectin type III"/>
    <property type="match status" value="3"/>
</dbReference>
<dbReference type="PANTHER" id="PTHR13817">
    <property type="entry name" value="TITIN"/>
    <property type="match status" value="1"/>
</dbReference>
<dbReference type="InterPro" id="IPR036116">
    <property type="entry name" value="FN3_sf"/>
</dbReference>
<dbReference type="Pfam" id="PF00041">
    <property type="entry name" value="fn3"/>
    <property type="match status" value="3"/>
</dbReference>
<keyword evidence="1" id="KW-0677">Repeat</keyword>
<feature type="repeat" description="ANK" evidence="2">
    <location>
        <begin position="114"/>
        <end position="146"/>
    </location>
</feature>
<dbReference type="PANTHER" id="PTHR13817:SF73">
    <property type="entry name" value="FIBRONECTIN TYPE-III DOMAIN-CONTAINING PROTEIN"/>
    <property type="match status" value="1"/>
</dbReference>
<dbReference type="EMBL" id="CAADRA010007354">
    <property type="protein sequence ID" value="VFU00593.1"/>
    <property type="molecule type" value="Genomic_DNA"/>
</dbReference>
<dbReference type="AlphaFoldDB" id="A0A485LQX9"/>
<organism evidence="5 6">
    <name type="scientific">Aphanomyces stellatus</name>
    <dbReference type="NCBI Taxonomy" id="120398"/>
    <lineage>
        <taxon>Eukaryota</taxon>
        <taxon>Sar</taxon>
        <taxon>Stramenopiles</taxon>
        <taxon>Oomycota</taxon>
        <taxon>Saprolegniomycetes</taxon>
        <taxon>Saprolegniales</taxon>
        <taxon>Verrucalvaceae</taxon>
        <taxon>Aphanomyces</taxon>
    </lineage>
</organism>
<feature type="domain" description="Fibronectin type-III" evidence="3">
    <location>
        <begin position="467"/>
        <end position="562"/>
    </location>
</feature>
<dbReference type="Gene3D" id="2.60.40.10">
    <property type="entry name" value="Immunoglobulins"/>
    <property type="match status" value="5"/>
</dbReference>
<keyword evidence="2" id="KW-0040">ANK repeat</keyword>
<evidence type="ECO:0000313" key="6">
    <source>
        <dbReference type="Proteomes" id="UP000332933"/>
    </source>
</evidence>
<dbReference type="SMART" id="SM00060">
    <property type="entry name" value="FN3"/>
    <property type="match status" value="5"/>
</dbReference>
<evidence type="ECO:0000313" key="4">
    <source>
        <dbReference type="EMBL" id="KAF0684029.1"/>
    </source>
</evidence>
<reference evidence="4" key="2">
    <citation type="submission" date="2019-06" db="EMBL/GenBank/DDBJ databases">
        <title>Genomics analysis of Aphanomyces spp. identifies a new class of oomycete effector associated with host adaptation.</title>
        <authorList>
            <person name="Gaulin E."/>
        </authorList>
    </citation>
    <scope>NUCLEOTIDE SEQUENCE</scope>
    <source>
        <strain evidence="4">CBS 578.67</strain>
    </source>
</reference>
<dbReference type="InterPro" id="IPR003961">
    <property type="entry name" value="FN3_dom"/>
</dbReference>
<dbReference type="InterPro" id="IPR002110">
    <property type="entry name" value="Ankyrin_rpt"/>
</dbReference>
<dbReference type="PROSITE" id="PS50088">
    <property type="entry name" value="ANK_REPEAT"/>
    <property type="match status" value="1"/>
</dbReference>
<evidence type="ECO:0000256" key="2">
    <source>
        <dbReference type="PROSITE-ProRule" id="PRU00023"/>
    </source>
</evidence>
<keyword evidence="6" id="KW-1185">Reference proteome</keyword>
<dbReference type="InterPro" id="IPR013783">
    <property type="entry name" value="Ig-like_fold"/>
</dbReference>
<dbReference type="CDD" id="cd00063">
    <property type="entry name" value="FN3"/>
    <property type="match status" value="3"/>
</dbReference>
<evidence type="ECO:0000256" key="1">
    <source>
        <dbReference type="ARBA" id="ARBA00022737"/>
    </source>
</evidence>
<dbReference type="OrthoDB" id="504170at2759"/>
<dbReference type="SUPFAM" id="SSF48403">
    <property type="entry name" value="Ankyrin repeat"/>
    <property type="match status" value="1"/>
</dbReference>
<feature type="domain" description="Fibronectin type-III" evidence="3">
    <location>
        <begin position="207"/>
        <end position="323"/>
    </location>
</feature>
<evidence type="ECO:0000259" key="3">
    <source>
        <dbReference type="PROSITE" id="PS50853"/>
    </source>
</evidence>
<dbReference type="Proteomes" id="UP000332933">
    <property type="component" value="Unassembled WGS sequence"/>
</dbReference>
<feature type="domain" description="Fibronectin type-III" evidence="3">
    <location>
        <begin position="590"/>
        <end position="706"/>
    </location>
</feature>
<dbReference type="SMART" id="SM00248">
    <property type="entry name" value="ANK"/>
    <property type="match status" value="2"/>
</dbReference>
<dbReference type="InterPro" id="IPR036770">
    <property type="entry name" value="Ankyrin_rpt-contain_sf"/>
</dbReference>
<sequence length="815" mass="89649">MHDIPPNTSATNQLRLLVLAAEKKRRCHRRQHPSKASPLEPIITHGSLDPTLSHGAASSRLPLHMATIRKRMQEPTSLQMQVDDFIESAGEGLEDRVELYIRAGLPIDRTHTVLGYTALHAAANQPDGRVMARLLRAGADVNAEAKPTRSTALHAAVLYGNQAGVDKLLQHRAARSVCALGNIRPTDVASEYNRDEIQTMLQGPPPPPHAPTCNLVEPYSLHIAWVVKPTAIRAHRSRHEAQDDGGMEGGRGGSQLYPPAIQQFRVQWRMWCASDVHHSVCTGQAYLVDGLVPATMYEITVQAANAAGWSAASAPLVAKTAETVPTAPKAPRITIVSDRSITMQLTLPESNGPALETLAVFVQKTGPINLSDTHGMVTLLDVKAVETAWVRAWTGDASSTELSSVQDDASMREYTVTGLNAGHVYFFRLQAANALGWSDMGDISDGICTNGTTPQHRLSLSLILQRRQDAPKIVHKSGTSLGLSWPKPYSTYDIDVYELQYKLVGGGNDWTTASSRVRVHNFNVERLLPATAYVFRVRPHFVNVPPGVAEWDDPANCAVSPIYQTDGPSDSESDSGPCVCVWSDCAVPDGPDDVEMLARTQSALDLRWKFPRCNGHVVLFYELAHQIMRECKTSLDGLSSAAIDPHAPWTTVSNAIPVDRSAGFRVDGLRHGTPYRFRLRARNALGWSEPGPPSGAFFTHAFLPPTPPTSTSKTHYSLDLRWEDDPTDVNSAADQKTFFELHMCRLKTYCPHDAIPTIEQEAWDVVHAKCAARACVVSNLSALTWYCFRVRSWIRHRGWTEFSDASVPIQTLRRM</sequence>
<accession>A0A485LQX9</accession>